<proteinExistence type="predicted"/>
<feature type="compositionally biased region" description="Low complexity" evidence="1">
    <location>
        <begin position="144"/>
        <end position="154"/>
    </location>
</feature>
<reference evidence="2 3" key="1">
    <citation type="journal article" date="2019" name="Nat. Ecol. Evol.">
        <title>Megaphylogeny resolves global patterns of mushroom evolution.</title>
        <authorList>
            <person name="Varga T."/>
            <person name="Krizsan K."/>
            <person name="Foldi C."/>
            <person name="Dima B."/>
            <person name="Sanchez-Garcia M."/>
            <person name="Sanchez-Ramirez S."/>
            <person name="Szollosi G.J."/>
            <person name="Szarkandi J.G."/>
            <person name="Papp V."/>
            <person name="Albert L."/>
            <person name="Andreopoulos W."/>
            <person name="Angelini C."/>
            <person name="Antonin V."/>
            <person name="Barry K.W."/>
            <person name="Bougher N.L."/>
            <person name="Buchanan P."/>
            <person name="Buyck B."/>
            <person name="Bense V."/>
            <person name="Catcheside P."/>
            <person name="Chovatia M."/>
            <person name="Cooper J."/>
            <person name="Damon W."/>
            <person name="Desjardin D."/>
            <person name="Finy P."/>
            <person name="Geml J."/>
            <person name="Haridas S."/>
            <person name="Hughes K."/>
            <person name="Justo A."/>
            <person name="Karasinski D."/>
            <person name="Kautmanova I."/>
            <person name="Kiss B."/>
            <person name="Kocsube S."/>
            <person name="Kotiranta H."/>
            <person name="LaButti K.M."/>
            <person name="Lechner B.E."/>
            <person name="Liimatainen K."/>
            <person name="Lipzen A."/>
            <person name="Lukacs Z."/>
            <person name="Mihaltcheva S."/>
            <person name="Morgado L.N."/>
            <person name="Niskanen T."/>
            <person name="Noordeloos M.E."/>
            <person name="Ohm R.A."/>
            <person name="Ortiz-Santana B."/>
            <person name="Ovrebo C."/>
            <person name="Racz N."/>
            <person name="Riley R."/>
            <person name="Savchenko A."/>
            <person name="Shiryaev A."/>
            <person name="Soop K."/>
            <person name="Spirin V."/>
            <person name="Szebenyi C."/>
            <person name="Tomsovsky M."/>
            <person name="Tulloss R.E."/>
            <person name="Uehling J."/>
            <person name="Grigoriev I.V."/>
            <person name="Vagvolgyi C."/>
            <person name="Papp T."/>
            <person name="Martin F.M."/>
            <person name="Miettinen O."/>
            <person name="Hibbett D.S."/>
            <person name="Nagy L.G."/>
        </authorList>
    </citation>
    <scope>NUCLEOTIDE SEQUENCE [LARGE SCALE GENOMIC DNA]</scope>
    <source>
        <strain evidence="2 3">HHB13444</strain>
    </source>
</reference>
<accession>A0A5C3PI04</accession>
<name>A0A5C3PI04_9APHY</name>
<feature type="region of interest" description="Disordered" evidence="1">
    <location>
        <begin position="144"/>
        <end position="163"/>
    </location>
</feature>
<dbReference type="EMBL" id="ML211084">
    <property type="protein sequence ID" value="TFK89196.1"/>
    <property type="molecule type" value="Genomic_DNA"/>
</dbReference>
<evidence type="ECO:0000313" key="3">
    <source>
        <dbReference type="Proteomes" id="UP000308197"/>
    </source>
</evidence>
<organism evidence="2 3">
    <name type="scientific">Polyporus arcularius HHB13444</name>
    <dbReference type="NCBI Taxonomy" id="1314778"/>
    <lineage>
        <taxon>Eukaryota</taxon>
        <taxon>Fungi</taxon>
        <taxon>Dikarya</taxon>
        <taxon>Basidiomycota</taxon>
        <taxon>Agaricomycotina</taxon>
        <taxon>Agaricomycetes</taxon>
        <taxon>Polyporales</taxon>
        <taxon>Polyporaceae</taxon>
        <taxon>Polyporus</taxon>
    </lineage>
</organism>
<evidence type="ECO:0000313" key="2">
    <source>
        <dbReference type="EMBL" id="TFK89196.1"/>
    </source>
</evidence>
<dbReference type="AlphaFoldDB" id="A0A5C3PI04"/>
<evidence type="ECO:0000256" key="1">
    <source>
        <dbReference type="SAM" id="MobiDB-lite"/>
    </source>
</evidence>
<keyword evidence="3" id="KW-1185">Reference proteome</keyword>
<protein>
    <submittedName>
        <fullName evidence="2">Uncharacterized protein</fullName>
    </submittedName>
</protein>
<dbReference type="Proteomes" id="UP000308197">
    <property type="component" value="Unassembled WGS sequence"/>
</dbReference>
<dbReference type="InParanoid" id="A0A5C3PI04"/>
<gene>
    <name evidence="2" type="ORF">K466DRAFT_39660</name>
</gene>
<sequence>MIGRSATPSQLCHFQDAHTSYGLIGSIRPTYAAPKSVLGRSTDANQLASLVSGLACGRLPALVGVHSKPVLSCSCYLSQGSPTHPRSFLPCTLSALVLGSISAVDLPPRTLSAFTTSSSAAVYTVRTCSAGTVGPLALGPLGRSADSTATATSSPRCKGENSGGELCLIM</sequence>